<comment type="caution">
    <text evidence="2">The sequence shown here is derived from an EMBL/GenBank/DDBJ whole genome shotgun (WGS) entry which is preliminary data.</text>
</comment>
<keyword evidence="1" id="KW-1133">Transmembrane helix</keyword>
<protein>
    <submittedName>
        <fullName evidence="2">TIGR01906 family membrane protein</fullName>
    </submittedName>
</protein>
<evidence type="ECO:0000313" key="2">
    <source>
        <dbReference type="EMBL" id="MEE3928286.1"/>
    </source>
</evidence>
<reference evidence="2" key="1">
    <citation type="submission" date="2024-01" db="EMBL/GenBank/DDBJ databases">
        <title>Genome sequence of Mycoplasma ciconiae type strain DSM 25251.</title>
        <authorList>
            <person name="Spergser J."/>
        </authorList>
    </citation>
    <scope>NUCLEOTIDE SEQUENCE [LARGE SCALE GENOMIC DNA]</scope>
    <source>
        <strain evidence="2">DSM 25251</strain>
    </source>
</reference>
<dbReference type="EMBL" id="JAZDWZ010000004">
    <property type="protein sequence ID" value="MEE3928286.1"/>
    <property type="molecule type" value="Genomic_DNA"/>
</dbReference>
<gene>
    <name evidence="2" type="ORF">V2E24_01680</name>
</gene>
<sequence>MVKAQQLTTKQRNMSNFLNVILGVSIFFFIISFSISLVIWSRSFFYGYLSNINLDNLSFKVGKLNYEQLKQAYDEVMNYLIGYKSIFSSGLLKTSQNAIDHFSDVKRLFIINFIFLAITSIIILTITIIKFKFKNLKIQFLLSGFIASITLLVFIFVTIIVSSINFEKSFAVFHKIFFPGKSNWIFNPREDEIIQILTLDYFKGCAIFIGVSIIAFTSGFIFSFLSFKVFRKFKK</sequence>
<dbReference type="Pfam" id="PF07314">
    <property type="entry name" value="Lit"/>
    <property type="match status" value="1"/>
</dbReference>
<keyword evidence="3" id="KW-1185">Reference proteome</keyword>
<dbReference type="Proteomes" id="UP001344817">
    <property type="component" value="Unassembled WGS sequence"/>
</dbReference>
<feature type="transmembrane region" description="Helical" evidence="1">
    <location>
        <begin position="20"/>
        <end position="40"/>
    </location>
</feature>
<keyword evidence="1" id="KW-0472">Membrane</keyword>
<evidence type="ECO:0000256" key="1">
    <source>
        <dbReference type="SAM" id="Phobius"/>
    </source>
</evidence>
<dbReference type="InterPro" id="IPR010178">
    <property type="entry name" value="Lit"/>
</dbReference>
<accession>A0ABU7ML73</accession>
<organism evidence="2 3">
    <name type="scientific">Mycoplasmopsis ciconiae</name>
    <dbReference type="NCBI Taxonomy" id="561067"/>
    <lineage>
        <taxon>Bacteria</taxon>
        <taxon>Bacillati</taxon>
        <taxon>Mycoplasmatota</taxon>
        <taxon>Mycoplasmoidales</taxon>
        <taxon>Metamycoplasmataceae</taxon>
        <taxon>Mycoplasmopsis</taxon>
    </lineage>
</organism>
<name>A0ABU7ML73_9BACT</name>
<proteinExistence type="predicted"/>
<evidence type="ECO:0000313" key="3">
    <source>
        <dbReference type="Proteomes" id="UP001344817"/>
    </source>
</evidence>
<keyword evidence="1" id="KW-0812">Transmembrane</keyword>
<dbReference type="RefSeq" id="WP_330500698.1">
    <property type="nucleotide sequence ID" value="NZ_JAZDWZ010000004.1"/>
</dbReference>
<feature type="transmembrane region" description="Helical" evidence="1">
    <location>
        <begin position="109"/>
        <end position="129"/>
    </location>
</feature>
<dbReference type="NCBIfam" id="TIGR01906">
    <property type="entry name" value="integ_TIGR01906"/>
    <property type="match status" value="1"/>
</dbReference>
<feature type="transmembrane region" description="Helical" evidence="1">
    <location>
        <begin position="141"/>
        <end position="164"/>
    </location>
</feature>
<feature type="transmembrane region" description="Helical" evidence="1">
    <location>
        <begin position="206"/>
        <end position="227"/>
    </location>
</feature>